<proteinExistence type="predicted"/>
<feature type="region of interest" description="Disordered" evidence="1">
    <location>
        <begin position="1"/>
        <end position="51"/>
    </location>
</feature>
<dbReference type="HOGENOM" id="CLU_012538_3_0_1"/>
<gene>
    <name evidence="3" type="ORF">PVAR5_5142</name>
</gene>
<name>V5G6K5_BYSSN</name>
<evidence type="ECO:0000313" key="3">
    <source>
        <dbReference type="EMBL" id="GAD96487.1"/>
    </source>
</evidence>
<keyword evidence="2" id="KW-0472">Membrane</keyword>
<dbReference type="AlphaFoldDB" id="V5G6K5"/>
<evidence type="ECO:0000256" key="1">
    <source>
        <dbReference type="SAM" id="MobiDB-lite"/>
    </source>
</evidence>
<comment type="caution">
    <text evidence="3">The sequence shown here is derived from an EMBL/GenBank/DDBJ whole genome shotgun (WGS) entry which is preliminary data.</text>
</comment>
<dbReference type="EMBL" id="BAUL01000167">
    <property type="protein sequence ID" value="GAD96487.1"/>
    <property type="molecule type" value="Genomic_DNA"/>
</dbReference>
<keyword evidence="4" id="KW-1185">Reference proteome</keyword>
<protein>
    <recommendedName>
        <fullName evidence="5">Transcription factor domain-containing protein</fullName>
    </recommendedName>
</protein>
<sequence>MKQAIAATPASPVNSALESSGESEKHPLGATELFTERFSTDPTVKRTSGEIPCDTCKSRGLSCTYQRLSSPRSVSDPRQQRSVKSDTPNEAVEETGRADDRVPIPFLLNYTHPSNQTPETSNRVLTEFGPDDASHRCLETSVSHPGTDAILEDLFFKEAWETIFDPLATFEPHKTPFSLGLESPHLCQLAADRMVSELKDVASVHPRYFEKFDPDHAQEFFCSGNVADFIGAYFQRAHIPIRIIHRSCFNIQTNTSPFTVQYADMIEWLVFEDPRFLRLMHMKQEESPGTIASDRLELVQAALFVLTVQSASPSTEVRRRIRVLRIPALIAVARALSLTKVQRNWDDNSEHLDRRIFIENEMSIRTMCLVFVMDCRFVMFYSNPPYLCPLELEFNLPARDEGIDIADDEPWEPWALEQKSYARTPRVNELLQAFLCDDWPGPNSSHFDSLSIFNMLLLILGFHPIIFGIRTSLFDMSNARIQIDRGLARWKDAWNRCLEGSNADQIRRAGFMVQAAEDVWNYARLLLRMPVSKTGPIANDTITNVHRVLKEH</sequence>
<accession>V5G6K5</accession>
<dbReference type="eggNOG" id="ENOG502RPK9">
    <property type="taxonomic scope" value="Eukaryota"/>
</dbReference>
<dbReference type="OrthoDB" id="654211at2759"/>
<dbReference type="Proteomes" id="UP000018001">
    <property type="component" value="Unassembled WGS sequence"/>
</dbReference>
<keyword evidence="2" id="KW-0812">Transmembrane</keyword>
<dbReference type="InParanoid" id="V5G6K5"/>
<feature type="compositionally biased region" description="Polar residues" evidence="1">
    <location>
        <begin position="11"/>
        <end position="20"/>
    </location>
</feature>
<feature type="region of interest" description="Disordered" evidence="1">
    <location>
        <begin position="67"/>
        <end position="99"/>
    </location>
</feature>
<reference evidence="4" key="1">
    <citation type="journal article" date="2014" name="Genome Announc.">
        <title>Draft genome sequence of the formaldehyde-resistant fungus Byssochlamys spectabilis No. 5 (anamorph Paecilomyces variotii No. 5) (NBRC109023).</title>
        <authorList>
            <person name="Oka T."/>
            <person name="Ekino K."/>
            <person name="Fukuda K."/>
            <person name="Nomura Y."/>
        </authorList>
    </citation>
    <scope>NUCLEOTIDE SEQUENCE [LARGE SCALE GENOMIC DNA]</scope>
    <source>
        <strain evidence="4">No. 5 / NBRC 109023</strain>
    </source>
</reference>
<evidence type="ECO:0008006" key="5">
    <source>
        <dbReference type="Google" id="ProtNLM"/>
    </source>
</evidence>
<feature type="compositionally biased region" description="Polar residues" evidence="1">
    <location>
        <begin position="67"/>
        <end position="88"/>
    </location>
</feature>
<evidence type="ECO:0000313" key="4">
    <source>
        <dbReference type="Proteomes" id="UP000018001"/>
    </source>
</evidence>
<feature type="transmembrane region" description="Helical" evidence="2">
    <location>
        <begin position="452"/>
        <end position="473"/>
    </location>
</feature>
<feature type="compositionally biased region" description="Basic and acidic residues" evidence="1">
    <location>
        <begin position="34"/>
        <end position="48"/>
    </location>
</feature>
<keyword evidence="2" id="KW-1133">Transmembrane helix</keyword>
<evidence type="ECO:0000256" key="2">
    <source>
        <dbReference type="SAM" id="Phobius"/>
    </source>
</evidence>
<organism evidence="3 4">
    <name type="scientific">Byssochlamys spectabilis (strain No. 5 / NBRC 109023)</name>
    <name type="common">Paecilomyces variotii</name>
    <dbReference type="NCBI Taxonomy" id="1356009"/>
    <lineage>
        <taxon>Eukaryota</taxon>
        <taxon>Fungi</taxon>
        <taxon>Dikarya</taxon>
        <taxon>Ascomycota</taxon>
        <taxon>Pezizomycotina</taxon>
        <taxon>Eurotiomycetes</taxon>
        <taxon>Eurotiomycetidae</taxon>
        <taxon>Eurotiales</taxon>
        <taxon>Thermoascaceae</taxon>
        <taxon>Paecilomyces</taxon>
    </lineage>
</organism>